<name>A0A0F9DDK5_9ZZZZ</name>
<gene>
    <name evidence="8" type="ORF">LCGC14_2292190</name>
</gene>
<dbReference type="AlphaFoldDB" id="A0A0F9DDK5"/>
<dbReference type="InterPro" id="IPR020991">
    <property type="entry name" value="Connector_podovirus"/>
</dbReference>
<dbReference type="GO" id="GO:0046718">
    <property type="term" value="P:symbiont entry into host cell"/>
    <property type="evidence" value="ECO:0007669"/>
    <property type="project" value="UniProtKB-KW"/>
</dbReference>
<keyword evidence="3" id="KW-1188">Viral release from host cell</keyword>
<keyword evidence="7" id="KW-0175">Coiled coil</keyword>
<proteinExistence type="predicted"/>
<evidence type="ECO:0000256" key="1">
    <source>
        <dbReference type="ARBA" id="ARBA00004328"/>
    </source>
</evidence>
<sequence>GFEDFPYHSARWKRPAQEKHGRGIGTEILPQIKVLDRSMRNWIDVGNRWANPPMEILFSVNGPVRVTPGAKNVVQELNSIRALDNKLYGNMPITEISLDRQQDLIHRAFFKDAFSPLENLTGDRRTTLEIRERIKATWHKIGPPVARVWYELLDNCVTRSILLLIRNGVVERPPTELQGVNFGLEFVGPFALELRSQQAKAFQEWVFFVGEMEATFPGATDNVDPDDAVMRMGRTLGVNAEDMASEEERDEKRRIRQAEEEAQLAQRLRLPSFQLRPPTI</sequence>
<keyword evidence="4" id="KW-0946">Virion</keyword>
<dbReference type="EMBL" id="LAZR01032134">
    <property type="protein sequence ID" value="KKL51766.1"/>
    <property type="molecule type" value="Genomic_DNA"/>
</dbReference>
<keyword evidence="5" id="KW-0231">Viral genome packaging</keyword>
<protein>
    <submittedName>
        <fullName evidence="8">Uncharacterized protein</fullName>
    </submittedName>
</protein>
<dbReference type="GO" id="GO:0044423">
    <property type="term" value="C:virion component"/>
    <property type="evidence" value="ECO:0007669"/>
    <property type="project" value="UniProtKB-KW"/>
</dbReference>
<feature type="non-terminal residue" evidence="8">
    <location>
        <position position="1"/>
    </location>
</feature>
<evidence type="ECO:0000313" key="8">
    <source>
        <dbReference type="EMBL" id="KKL51766.1"/>
    </source>
</evidence>
<accession>A0A0F9DDK5</accession>
<evidence type="ECO:0000256" key="3">
    <source>
        <dbReference type="ARBA" id="ARBA00022612"/>
    </source>
</evidence>
<keyword evidence="6" id="KW-1160">Virus entry into host cell</keyword>
<evidence type="ECO:0000256" key="7">
    <source>
        <dbReference type="SAM" id="Coils"/>
    </source>
</evidence>
<organism evidence="8">
    <name type="scientific">marine sediment metagenome</name>
    <dbReference type="NCBI Taxonomy" id="412755"/>
    <lineage>
        <taxon>unclassified sequences</taxon>
        <taxon>metagenomes</taxon>
        <taxon>ecological metagenomes</taxon>
    </lineage>
</organism>
<evidence type="ECO:0000256" key="5">
    <source>
        <dbReference type="ARBA" id="ARBA00023219"/>
    </source>
</evidence>
<keyword evidence="2" id="KW-1162">Viral penetration into host cytoplasm</keyword>
<comment type="caution">
    <text evidence="8">The sequence shown here is derived from an EMBL/GenBank/DDBJ whole genome shotgun (WGS) entry which is preliminary data.</text>
</comment>
<evidence type="ECO:0000256" key="4">
    <source>
        <dbReference type="ARBA" id="ARBA00022844"/>
    </source>
</evidence>
<dbReference type="Pfam" id="PF12236">
    <property type="entry name" value="Head-tail_con"/>
    <property type="match status" value="1"/>
</dbReference>
<reference evidence="8" key="1">
    <citation type="journal article" date="2015" name="Nature">
        <title>Complex archaea that bridge the gap between prokaryotes and eukaryotes.</title>
        <authorList>
            <person name="Spang A."/>
            <person name="Saw J.H."/>
            <person name="Jorgensen S.L."/>
            <person name="Zaremba-Niedzwiedzka K."/>
            <person name="Martijn J."/>
            <person name="Lind A.E."/>
            <person name="van Eijk R."/>
            <person name="Schleper C."/>
            <person name="Guy L."/>
            <person name="Ettema T.J."/>
        </authorList>
    </citation>
    <scope>NUCLEOTIDE SEQUENCE</scope>
</reference>
<evidence type="ECO:0000256" key="6">
    <source>
        <dbReference type="ARBA" id="ARBA00023296"/>
    </source>
</evidence>
<comment type="subcellular location">
    <subcellularLocation>
        <location evidence="1">Virion</location>
    </subcellularLocation>
</comment>
<evidence type="ECO:0000256" key="2">
    <source>
        <dbReference type="ARBA" id="ARBA00022595"/>
    </source>
</evidence>
<feature type="coiled-coil region" evidence="7">
    <location>
        <begin position="241"/>
        <end position="268"/>
    </location>
</feature>